<dbReference type="InterPro" id="IPR001482">
    <property type="entry name" value="T2SS/T4SS_dom"/>
</dbReference>
<dbReference type="SUPFAM" id="SSF52540">
    <property type="entry name" value="P-loop containing nucleoside triphosphate hydrolases"/>
    <property type="match status" value="1"/>
</dbReference>
<evidence type="ECO:0000256" key="1">
    <source>
        <dbReference type="ARBA" id="ARBA00006611"/>
    </source>
</evidence>
<reference evidence="4" key="1">
    <citation type="journal article" date="2019" name="Int. J. Syst. Evol. Microbiol.">
        <title>The Global Catalogue of Microorganisms (GCM) 10K type strain sequencing project: providing services to taxonomists for standard genome sequencing and annotation.</title>
        <authorList>
            <consortium name="The Broad Institute Genomics Platform"/>
            <consortium name="The Broad Institute Genome Sequencing Center for Infectious Disease"/>
            <person name="Wu L."/>
            <person name="Ma J."/>
        </authorList>
    </citation>
    <scope>NUCLEOTIDE SEQUENCE [LARGE SCALE GENOMIC DNA]</scope>
    <source>
        <strain evidence="4">PCU 280</strain>
    </source>
</reference>
<dbReference type="Gene3D" id="3.30.450.380">
    <property type="match status" value="1"/>
</dbReference>
<accession>A0ABW1V5Y2</accession>
<dbReference type="Proteomes" id="UP001596233">
    <property type="component" value="Unassembled WGS sequence"/>
</dbReference>
<feature type="domain" description="Bacterial type II secretion system protein E" evidence="2">
    <location>
        <begin position="182"/>
        <end position="371"/>
    </location>
</feature>
<dbReference type="InterPro" id="IPR027417">
    <property type="entry name" value="P-loop_NTPase"/>
</dbReference>
<comment type="similarity">
    <text evidence="1">Belongs to the GSP E family.</text>
</comment>
<organism evidence="3 4">
    <name type="scientific">Paenibacillus septentrionalis</name>
    <dbReference type="NCBI Taxonomy" id="429342"/>
    <lineage>
        <taxon>Bacteria</taxon>
        <taxon>Bacillati</taxon>
        <taxon>Bacillota</taxon>
        <taxon>Bacilli</taxon>
        <taxon>Bacillales</taxon>
        <taxon>Paenibacillaceae</taxon>
        <taxon>Paenibacillus</taxon>
    </lineage>
</organism>
<protein>
    <submittedName>
        <fullName evidence="3">ATPase, T2SS/T4P/T4SS family</fullName>
    </submittedName>
</protein>
<comment type="caution">
    <text evidence="3">The sequence shown here is derived from an EMBL/GenBank/DDBJ whole genome shotgun (WGS) entry which is preliminary data.</text>
</comment>
<gene>
    <name evidence="3" type="ORF">ACFP56_14700</name>
</gene>
<keyword evidence="4" id="KW-1185">Reference proteome</keyword>
<evidence type="ECO:0000259" key="2">
    <source>
        <dbReference type="Pfam" id="PF00437"/>
    </source>
</evidence>
<dbReference type="InterPro" id="IPR050921">
    <property type="entry name" value="T4SS_GSP_E_ATPase"/>
</dbReference>
<dbReference type="Gene3D" id="3.40.50.300">
    <property type="entry name" value="P-loop containing nucleotide triphosphate hydrolases"/>
    <property type="match status" value="1"/>
</dbReference>
<proteinExistence type="inferred from homology"/>
<evidence type="ECO:0000313" key="4">
    <source>
        <dbReference type="Proteomes" id="UP001596233"/>
    </source>
</evidence>
<dbReference type="RefSeq" id="WP_379235781.1">
    <property type="nucleotide sequence ID" value="NZ_JBHSTE010000004.1"/>
</dbReference>
<sequence>MVEQNVKRFSALDYMSKRRKLQEQPEYDEQEAGAEQFQKLCFELRSFLATPRGYSEEERRQYSEQLNRAVLGYTDARTYILHLISDRLLQLHVQEIPNYRHPYASLAEAIFAEIVGLHVLEAIIAETDGLEEIQVVGTQIFTVVRGEVSLSSYRFDHIKDVERIQQNLVLFNNDQINMKKRWAEVMLRDGSRVTITGNGYTSLPTLTIRFYTLRNIPLHQLAQPPFRMMSPLMLQLLNAILTERYNLVLIGQTNTGKTNLLKALIAELPASERLVTIEGRYEMMISRDYPDRNIIEYEINEDDYLHSSKQAFKLALRQSPQRIIHAEIRDDDANVYVRACTRGHRGSMTTVHANELEDVPEAIVDMCMLDGRAMDPHRLVKRVAQYVTEIGIQLKYMNGRRVIARIAHISWKNEEVTVKDWVRYDEQLDDWIVNWQELQLHFPHLREAECNAH</sequence>
<evidence type="ECO:0000313" key="3">
    <source>
        <dbReference type="EMBL" id="MFC6333874.1"/>
    </source>
</evidence>
<dbReference type="Pfam" id="PF00437">
    <property type="entry name" value="T2SSE"/>
    <property type="match status" value="1"/>
</dbReference>
<dbReference type="PANTHER" id="PTHR30486:SF6">
    <property type="entry name" value="TYPE IV PILUS RETRACTATION ATPASE PILT"/>
    <property type="match status" value="1"/>
</dbReference>
<dbReference type="EMBL" id="JBHSTE010000004">
    <property type="protein sequence ID" value="MFC6333874.1"/>
    <property type="molecule type" value="Genomic_DNA"/>
</dbReference>
<dbReference type="PANTHER" id="PTHR30486">
    <property type="entry name" value="TWITCHING MOTILITY PROTEIN PILT"/>
    <property type="match status" value="1"/>
</dbReference>
<name>A0ABW1V5Y2_9BACL</name>